<dbReference type="Proteomes" id="UP001172142">
    <property type="component" value="Unassembled WGS sequence"/>
</dbReference>
<sequence length="141" mass="16393">MSSERDAMIGSLKNTVIPELRGKGFKGSFSHFYRKTEERADLLMFQFSMWGGVLYIEISKCSPEGHTDVSGKFRPPNKMKVYYIGDPSGWHRHRIGDGGKDMFEFNEVNTDQVVLQIKESLEEADEWWASYPDWWKDNPSF</sequence>
<evidence type="ECO:0000313" key="2">
    <source>
        <dbReference type="Proteomes" id="UP001172142"/>
    </source>
</evidence>
<dbReference type="Pfam" id="PF14137">
    <property type="entry name" value="DUF4304"/>
    <property type="match status" value="1"/>
</dbReference>
<gene>
    <name evidence="1" type="ORF">QWY13_08950</name>
</gene>
<dbReference type="RefSeq" id="WP_301856272.1">
    <property type="nucleotide sequence ID" value="NZ_JAUJWU010000002.1"/>
</dbReference>
<accession>A0ABT8NCP9</accession>
<dbReference type="EMBL" id="JAUJWU010000002">
    <property type="protein sequence ID" value="MDN7245628.1"/>
    <property type="molecule type" value="Genomic_DNA"/>
</dbReference>
<organism evidence="1 2">
    <name type="scientific">Planococcus shenhongbingii</name>
    <dbReference type="NCBI Taxonomy" id="3058398"/>
    <lineage>
        <taxon>Bacteria</taxon>
        <taxon>Bacillati</taxon>
        <taxon>Bacillota</taxon>
        <taxon>Bacilli</taxon>
        <taxon>Bacillales</taxon>
        <taxon>Caryophanaceae</taxon>
        <taxon>Planococcus</taxon>
    </lineage>
</organism>
<proteinExistence type="predicted"/>
<protein>
    <submittedName>
        <fullName evidence="1">DUF4304 domain-containing protein</fullName>
    </submittedName>
</protein>
<comment type="caution">
    <text evidence="1">The sequence shown here is derived from an EMBL/GenBank/DDBJ whole genome shotgun (WGS) entry which is preliminary data.</text>
</comment>
<reference evidence="1 2" key="1">
    <citation type="submission" date="2023-07" db="EMBL/GenBank/DDBJ databases">
        <title>Novel species in genus Planococcus.</title>
        <authorList>
            <person name="Ning S."/>
        </authorList>
    </citation>
    <scope>NUCLEOTIDE SEQUENCE [LARGE SCALE GENOMIC DNA]</scope>
    <source>
        <strain evidence="1 2">N017</strain>
    </source>
</reference>
<keyword evidence="2" id="KW-1185">Reference proteome</keyword>
<evidence type="ECO:0000313" key="1">
    <source>
        <dbReference type="EMBL" id="MDN7245628.1"/>
    </source>
</evidence>
<name>A0ABT8NCP9_9BACL</name>
<dbReference type="InterPro" id="IPR025412">
    <property type="entry name" value="DUF4304"/>
</dbReference>